<evidence type="ECO:0000259" key="1">
    <source>
        <dbReference type="Pfam" id="PF02627"/>
    </source>
</evidence>
<dbReference type="NCBIfam" id="TIGR00778">
    <property type="entry name" value="ahpD_dom"/>
    <property type="match status" value="1"/>
</dbReference>
<dbReference type="InterPro" id="IPR004675">
    <property type="entry name" value="AhpD_core"/>
</dbReference>
<keyword evidence="3" id="KW-1185">Reference proteome</keyword>
<organism evidence="2 3">
    <name type="scientific">Acinetobacter calcoaceticus</name>
    <dbReference type="NCBI Taxonomy" id="471"/>
    <lineage>
        <taxon>Bacteria</taxon>
        <taxon>Pseudomonadati</taxon>
        <taxon>Pseudomonadota</taxon>
        <taxon>Gammaproteobacteria</taxon>
        <taxon>Moraxellales</taxon>
        <taxon>Moraxellaceae</taxon>
        <taxon>Acinetobacter</taxon>
        <taxon>Acinetobacter calcoaceticus/baumannii complex</taxon>
    </lineage>
</organism>
<evidence type="ECO:0000313" key="2">
    <source>
        <dbReference type="EMBL" id="TCM61158.1"/>
    </source>
</evidence>
<accession>A0A4V2QZL2</accession>
<name>A0A4V2QZL2_ACICA</name>
<dbReference type="InterPro" id="IPR029032">
    <property type="entry name" value="AhpD-like"/>
</dbReference>
<feature type="domain" description="Carboxymuconolactone decarboxylase-like" evidence="1">
    <location>
        <begin position="52"/>
        <end position="111"/>
    </location>
</feature>
<dbReference type="GO" id="GO:0051920">
    <property type="term" value="F:peroxiredoxin activity"/>
    <property type="evidence" value="ECO:0007669"/>
    <property type="project" value="InterPro"/>
</dbReference>
<dbReference type="PANTHER" id="PTHR35446:SF3">
    <property type="entry name" value="CMD DOMAIN-CONTAINING PROTEIN"/>
    <property type="match status" value="1"/>
</dbReference>
<dbReference type="SUPFAM" id="SSF69118">
    <property type="entry name" value="AhpD-like"/>
    <property type="match status" value="1"/>
</dbReference>
<dbReference type="Gene3D" id="1.20.1290.10">
    <property type="entry name" value="AhpD-like"/>
    <property type="match status" value="1"/>
</dbReference>
<sequence>MSHFHPLTPENASAAAQPRLISAEKANGFQSNLLGVLAYAPTALEMYQTVSEINSRSSLNAQEREVVQLVAATDNGCRFCVAGHSALATHKAKLSTELIQALRNQAALPDAKLNALSVFSRQALAHKGAVSEQVLHDFFAAGYQQQHALDVLLGLSLAALCNYANNLAHTELNSQLAAYQWEPQHD</sequence>
<dbReference type="Proteomes" id="UP000294963">
    <property type="component" value="Unassembled WGS sequence"/>
</dbReference>
<comment type="caution">
    <text evidence="2">The sequence shown here is derived from an EMBL/GenBank/DDBJ whole genome shotgun (WGS) entry which is preliminary data.</text>
</comment>
<dbReference type="AlphaFoldDB" id="A0A4V2QZL2"/>
<keyword evidence="2" id="KW-0560">Oxidoreductase</keyword>
<dbReference type="OrthoDB" id="9808310at2"/>
<dbReference type="InterPro" id="IPR003779">
    <property type="entry name" value="CMD-like"/>
</dbReference>
<proteinExistence type="predicted"/>
<dbReference type="PANTHER" id="PTHR35446">
    <property type="entry name" value="SI:CH211-175M2.5"/>
    <property type="match status" value="1"/>
</dbReference>
<reference evidence="2 3" key="1">
    <citation type="submission" date="2019-03" db="EMBL/GenBank/DDBJ databases">
        <title>Genomic analyses of the natural microbiome of Caenorhabditis elegans.</title>
        <authorList>
            <person name="Samuel B."/>
        </authorList>
    </citation>
    <scope>NUCLEOTIDE SEQUENCE [LARGE SCALE GENOMIC DNA]</scope>
    <source>
        <strain evidence="2 3">JUb89</strain>
    </source>
</reference>
<gene>
    <name evidence="2" type="ORF">EC844_12911</name>
</gene>
<dbReference type="Pfam" id="PF02627">
    <property type="entry name" value="CMD"/>
    <property type="match status" value="1"/>
</dbReference>
<protein>
    <submittedName>
        <fullName evidence="2">AhpD family alkylhydroperoxidase</fullName>
    </submittedName>
</protein>
<keyword evidence="2" id="KW-0575">Peroxidase</keyword>
<evidence type="ECO:0000313" key="3">
    <source>
        <dbReference type="Proteomes" id="UP000294963"/>
    </source>
</evidence>
<dbReference type="EMBL" id="SLVJ01000029">
    <property type="protein sequence ID" value="TCM61158.1"/>
    <property type="molecule type" value="Genomic_DNA"/>
</dbReference>